<reference evidence="1" key="1">
    <citation type="journal article" date="2015" name="Nature">
        <title>Complex archaea that bridge the gap between prokaryotes and eukaryotes.</title>
        <authorList>
            <person name="Spang A."/>
            <person name="Saw J.H."/>
            <person name="Jorgensen S.L."/>
            <person name="Zaremba-Niedzwiedzka K."/>
            <person name="Martijn J."/>
            <person name="Lind A.E."/>
            <person name="van Eijk R."/>
            <person name="Schleper C."/>
            <person name="Guy L."/>
            <person name="Ettema T.J."/>
        </authorList>
    </citation>
    <scope>NUCLEOTIDE SEQUENCE</scope>
</reference>
<dbReference type="EMBL" id="LAZR01028911">
    <property type="protein sequence ID" value="KKL61134.1"/>
    <property type="molecule type" value="Genomic_DNA"/>
</dbReference>
<gene>
    <name evidence="1" type="ORF">LCGC14_2198370</name>
</gene>
<protein>
    <submittedName>
        <fullName evidence="1">Uncharacterized protein</fullName>
    </submittedName>
</protein>
<accession>A0A0F9DHL3</accession>
<dbReference type="AlphaFoldDB" id="A0A0F9DHL3"/>
<comment type="caution">
    <text evidence="1">The sequence shown here is derived from an EMBL/GenBank/DDBJ whole genome shotgun (WGS) entry which is preliminary data.</text>
</comment>
<sequence>MDIVKNLTPTELYKIIFNKKRNEREREKKESMIQTYLSHFKKSNKIQVNQFQKLLTDLYDFMGDYLMPLIPKEDLVKIPKEKYIFIKNIHDLIK</sequence>
<proteinExistence type="predicted"/>
<evidence type="ECO:0000313" key="1">
    <source>
        <dbReference type="EMBL" id="KKL61134.1"/>
    </source>
</evidence>
<organism evidence="1">
    <name type="scientific">marine sediment metagenome</name>
    <dbReference type="NCBI Taxonomy" id="412755"/>
    <lineage>
        <taxon>unclassified sequences</taxon>
        <taxon>metagenomes</taxon>
        <taxon>ecological metagenomes</taxon>
    </lineage>
</organism>
<name>A0A0F9DHL3_9ZZZZ</name>